<proteinExistence type="predicted"/>
<protein>
    <submittedName>
        <fullName evidence="1">Uncharacterized protein</fullName>
    </submittedName>
</protein>
<dbReference type="EMBL" id="JACCJB010000011">
    <property type="protein sequence ID" value="KAF6222585.1"/>
    <property type="molecule type" value="Genomic_DNA"/>
</dbReference>
<sequence>MKLGSQRHCKEGRAEAIMSVIRATGWFIEAPRTGTLRELEKDLVLGLYPILFLRETAEMLGARFYTSIVIRTDIDEDFSRILDIRGSLLPFNTHSQDNGQTFEEICLPRWQFSEGDHPSVKLWSIEADGSVSIPEAAVLVPASHHEVMPLIASVIFAYPMDSGLYQKLGPAGRKGDRNRSIDLREWEKNWLPFSRNYAVALINVKFLERDYVREILLKETRSGALVKIGFFTTRGLFEEEGAMTRMIPVRSVDWRVL</sequence>
<accession>A0A8H6CFG9</accession>
<dbReference type="Proteomes" id="UP000593566">
    <property type="component" value="Unassembled WGS sequence"/>
</dbReference>
<reference evidence="1 2" key="1">
    <citation type="journal article" date="2020" name="Genomics">
        <title>Complete, high-quality genomes from long-read metagenomic sequencing of two wolf lichen thalli reveals enigmatic genome architecture.</title>
        <authorList>
            <person name="McKenzie S.K."/>
            <person name="Walston R.F."/>
            <person name="Allen J.L."/>
        </authorList>
    </citation>
    <scope>NUCLEOTIDE SEQUENCE [LARGE SCALE GENOMIC DNA]</scope>
    <source>
        <strain evidence="1">WasteWater1</strain>
    </source>
</reference>
<dbReference type="RefSeq" id="XP_037151931.1">
    <property type="nucleotide sequence ID" value="XM_037291569.1"/>
</dbReference>
<gene>
    <name evidence="1" type="ORF">HO133_000631</name>
</gene>
<dbReference type="AlphaFoldDB" id="A0A8H6CFG9"/>
<organism evidence="1 2">
    <name type="scientific">Letharia lupina</name>
    <dbReference type="NCBI Taxonomy" id="560253"/>
    <lineage>
        <taxon>Eukaryota</taxon>
        <taxon>Fungi</taxon>
        <taxon>Dikarya</taxon>
        <taxon>Ascomycota</taxon>
        <taxon>Pezizomycotina</taxon>
        <taxon>Lecanoromycetes</taxon>
        <taxon>OSLEUM clade</taxon>
        <taxon>Lecanoromycetidae</taxon>
        <taxon>Lecanorales</taxon>
        <taxon>Lecanorineae</taxon>
        <taxon>Parmeliaceae</taxon>
        <taxon>Letharia</taxon>
    </lineage>
</organism>
<dbReference type="GeneID" id="59329049"/>
<evidence type="ECO:0000313" key="1">
    <source>
        <dbReference type="EMBL" id="KAF6222585.1"/>
    </source>
</evidence>
<keyword evidence="2" id="KW-1185">Reference proteome</keyword>
<evidence type="ECO:0000313" key="2">
    <source>
        <dbReference type="Proteomes" id="UP000593566"/>
    </source>
</evidence>
<name>A0A8H6CFG9_9LECA</name>
<comment type="caution">
    <text evidence="1">The sequence shown here is derived from an EMBL/GenBank/DDBJ whole genome shotgun (WGS) entry which is preliminary data.</text>
</comment>